<dbReference type="SUPFAM" id="SSF55729">
    <property type="entry name" value="Acyl-CoA N-acyltransferases (Nat)"/>
    <property type="match status" value="1"/>
</dbReference>
<dbReference type="InterPro" id="IPR016181">
    <property type="entry name" value="Acyl_CoA_acyltransferase"/>
</dbReference>
<dbReference type="Gene3D" id="3.40.630.30">
    <property type="match status" value="1"/>
</dbReference>
<dbReference type="PROSITE" id="PS51186">
    <property type="entry name" value="GNAT"/>
    <property type="match status" value="1"/>
</dbReference>
<dbReference type="RefSeq" id="WP_106710303.1">
    <property type="nucleotide sequence ID" value="NZ_PGGO01000003.1"/>
</dbReference>
<evidence type="ECO:0000313" key="3">
    <source>
        <dbReference type="Proteomes" id="UP000241444"/>
    </source>
</evidence>
<accession>A0A2P7BTD8</accession>
<dbReference type="Pfam" id="PF00583">
    <property type="entry name" value="Acetyltransf_1"/>
    <property type="match status" value="1"/>
</dbReference>
<evidence type="ECO:0000259" key="1">
    <source>
        <dbReference type="PROSITE" id="PS51186"/>
    </source>
</evidence>
<gene>
    <name evidence="2" type="ORF">CU102_05360</name>
</gene>
<proteinExistence type="predicted"/>
<sequence>MPDQPVTQADAAGLSIRATRLTDLEQITVLSNLPRYRAGTLRLPFQSLEQTRKWLEGHGTNTLSIVAEIDGRIVGLAGLHRFDGRRAHAAFLGMGVHDDFAGRGIGKALLGALIDAADNWLNIKRIELTVFTDNTPAIRLYEKFGFETEGVLKANAFKDGRYADAFAMARVRGIEYSAV</sequence>
<dbReference type="PANTHER" id="PTHR43415:SF3">
    <property type="entry name" value="GNAT-FAMILY ACETYLTRANSFERASE"/>
    <property type="match status" value="1"/>
</dbReference>
<organism evidence="2 3">
    <name type="scientific">Phyllobacterium brassicacearum</name>
    <dbReference type="NCBI Taxonomy" id="314235"/>
    <lineage>
        <taxon>Bacteria</taxon>
        <taxon>Pseudomonadati</taxon>
        <taxon>Pseudomonadota</taxon>
        <taxon>Alphaproteobacteria</taxon>
        <taxon>Hyphomicrobiales</taxon>
        <taxon>Phyllobacteriaceae</taxon>
        <taxon>Phyllobacterium</taxon>
    </lineage>
</organism>
<dbReference type="InterPro" id="IPR000182">
    <property type="entry name" value="GNAT_dom"/>
</dbReference>
<dbReference type="Proteomes" id="UP000241444">
    <property type="component" value="Unassembled WGS sequence"/>
</dbReference>
<evidence type="ECO:0000313" key="2">
    <source>
        <dbReference type="EMBL" id="PSH69707.1"/>
    </source>
</evidence>
<protein>
    <submittedName>
        <fullName evidence="2">GNAT family N-acetyltransferase</fullName>
    </submittedName>
</protein>
<dbReference type="EMBL" id="PGGO01000003">
    <property type="protein sequence ID" value="PSH69707.1"/>
    <property type="molecule type" value="Genomic_DNA"/>
</dbReference>
<reference evidence="3" key="1">
    <citation type="submission" date="2017-11" db="EMBL/GenBank/DDBJ databases">
        <authorList>
            <person name="Kuznetsova I."/>
            <person name="Sazanova A."/>
            <person name="Chirak E."/>
            <person name="Safronova V."/>
            <person name="Willems A."/>
        </authorList>
    </citation>
    <scope>NUCLEOTIDE SEQUENCE [LARGE SCALE GENOMIC DNA]</scope>
    <source>
        <strain evidence="3">STM 196</strain>
    </source>
</reference>
<name>A0A2P7BTD8_9HYPH</name>
<dbReference type="GO" id="GO:0016747">
    <property type="term" value="F:acyltransferase activity, transferring groups other than amino-acyl groups"/>
    <property type="evidence" value="ECO:0007669"/>
    <property type="project" value="InterPro"/>
</dbReference>
<dbReference type="PANTHER" id="PTHR43415">
    <property type="entry name" value="SPERMIDINE N(1)-ACETYLTRANSFERASE"/>
    <property type="match status" value="1"/>
</dbReference>
<dbReference type="CDD" id="cd04301">
    <property type="entry name" value="NAT_SF"/>
    <property type="match status" value="1"/>
</dbReference>
<keyword evidence="2" id="KW-0808">Transferase</keyword>
<comment type="caution">
    <text evidence="2">The sequence shown here is derived from an EMBL/GenBank/DDBJ whole genome shotgun (WGS) entry which is preliminary data.</text>
</comment>
<dbReference type="OrthoDB" id="336415at2"/>
<feature type="domain" description="N-acetyltransferase" evidence="1">
    <location>
        <begin position="14"/>
        <end position="173"/>
    </location>
</feature>
<keyword evidence="3" id="KW-1185">Reference proteome</keyword>
<dbReference type="AlphaFoldDB" id="A0A2P7BTD8"/>